<evidence type="ECO:0000256" key="2">
    <source>
        <dbReference type="ARBA" id="ARBA00010447"/>
    </source>
</evidence>
<comment type="similarity">
    <text evidence="2">Belongs to the class-V pyridoxal-phosphate-dependent aminotransferase family. Csd subfamily.</text>
</comment>
<dbReference type="EC" id="2.8.1.7" evidence="3"/>
<feature type="region of interest" description="Disordered" evidence="6">
    <location>
        <begin position="227"/>
        <end position="254"/>
    </location>
</feature>
<keyword evidence="9" id="KW-1185">Reference proteome</keyword>
<comment type="caution">
    <text evidence="8">The sequence shown here is derived from an EMBL/GenBank/DDBJ whole genome shotgun (WGS) entry which is preliminary data.</text>
</comment>
<evidence type="ECO:0000256" key="4">
    <source>
        <dbReference type="ARBA" id="ARBA00022898"/>
    </source>
</evidence>
<evidence type="ECO:0000256" key="6">
    <source>
        <dbReference type="SAM" id="MobiDB-lite"/>
    </source>
</evidence>
<dbReference type="NCBIfam" id="TIGR01977">
    <property type="entry name" value="am_tr_V_EF2568"/>
    <property type="match status" value="1"/>
</dbReference>
<dbReference type="InterPro" id="IPR015424">
    <property type="entry name" value="PyrdxlP-dep_Trfase"/>
</dbReference>
<evidence type="ECO:0000313" key="8">
    <source>
        <dbReference type="EMBL" id="KAA9005138.1"/>
    </source>
</evidence>
<feature type="compositionally biased region" description="Basic and acidic residues" evidence="6">
    <location>
        <begin position="236"/>
        <end position="249"/>
    </location>
</feature>
<dbReference type="Gene3D" id="3.40.640.10">
    <property type="entry name" value="Type I PLP-dependent aspartate aminotransferase-like (Major domain)"/>
    <property type="match status" value="1"/>
</dbReference>
<dbReference type="GO" id="GO:0031071">
    <property type="term" value="F:cysteine desulfurase activity"/>
    <property type="evidence" value="ECO:0007669"/>
    <property type="project" value="UniProtKB-EC"/>
</dbReference>
<feature type="domain" description="Aminotransferase class V" evidence="7">
    <location>
        <begin position="6"/>
        <end position="374"/>
    </location>
</feature>
<keyword evidence="4" id="KW-0663">Pyridoxal phosphate</keyword>
<comment type="cofactor">
    <cofactor evidence="1">
        <name>pyridoxal 5'-phosphate</name>
        <dbReference type="ChEBI" id="CHEBI:597326"/>
    </cofactor>
</comment>
<dbReference type="InterPro" id="IPR015421">
    <property type="entry name" value="PyrdxlP-dep_Trfase_major"/>
</dbReference>
<name>A0A5J5GAS5_9BACL</name>
<dbReference type="Pfam" id="PF00266">
    <property type="entry name" value="Aminotran_5"/>
    <property type="match status" value="1"/>
</dbReference>
<keyword evidence="8" id="KW-0808">Transferase</keyword>
<organism evidence="8 9">
    <name type="scientific">Paenibacillus spiritus</name>
    <dbReference type="NCBI Taxonomy" id="2496557"/>
    <lineage>
        <taxon>Bacteria</taxon>
        <taxon>Bacillati</taxon>
        <taxon>Bacillota</taxon>
        <taxon>Bacilli</taxon>
        <taxon>Bacillales</taxon>
        <taxon>Paenibacillaceae</taxon>
        <taxon>Paenibacillus</taxon>
    </lineage>
</organism>
<dbReference type="Gene3D" id="3.90.1150.10">
    <property type="entry name" value="Aspartate Aminotransferase, domain 1"/>
    <property type="match status" value="1"/>
</dbReference>
<proteinExistence type="inferred from homology"/>
<sequence>MAKDVIYLDHAATSWPKPPEVIRAVVEAMEQAGANAGRGSHSLAVDSGRLLVRARMELAQLFGIRNAQDLAFCYNTTMALNMAIQGTLKPGDHVIATMAEHNSVRRPLEYLRRTRGVEVDFAEVDADGYVNLSHLGRLFRPNTKLVVCTHSSNLLGSIQPVGEIGDLAKSRGARFLVDAAQSAGSLDIDVSLMNIDLLAFPGHKGLLGPQGTGGLYIAPDLDLEPILTGGTGSQSENREQPDVRPDRYESGTQNVPGIAGLLAGVRRVREWKPGCIHRREWEQVQMLMEGLQELPGIRLLGPRAGEERSGLIAFTVKGLDSARVAHRLDREFGIAVRAGMHCAPLAHEAMGTLASGAVRASVGVGTTEDEVRSLLEAMRHILGAGV</sequence>
<reference evidence="8 9" key="1">
    <citation type="submission" date="2019-09" db="EMBL/GenBank/DDBJ databases">
        <title>Bacillus ochoae sp. nov., Paenibacillus whitsoniae sp. nov., Paenibacillus spiritus sp. nov. Isolated from the Mars Exploration Rover during spacecraft assembly.</title>
        <authorList>
            <person name="Seuylemezian A."/>
            <person name="Vaishampayan P."/>
        </authorList>
    </citation>
    <scope>NUCLEOTIDE SEQUENCE [LARGE SCALE GENOMIC DNA]</scope>
    <source>
        <strain evidence="8 9">MER_111</strain>
    </source>
</reference>
<dbReference type="InterPro" id="IPR000192">
    <property type="entry name" value="Aminotrans_V_dom"/>
</dbReference>
<dbReference type="Proteomes" id="UP000367750">
    <property type="component" value="Unassembled WGS sequence"/>
</dbReference>
<dbReference type="InterPro" id="IPR010969">
    <property type="entry name" value="Cys_dSase-rel_unknwn_funct"/>
</dbReference>
<dbReference type="OrthoDB" id="9804366at2"/>
<comment type="catalytic activity">
    <reaction evidence="5">
        <text>(sulfur carrier)-H + L-cysteine = (sulfur carrier)-SH + L-alanine</text>
        <dbReference type="Rhea" id="RHEA:43892"/>
        <dbReference type="Rhea" id="RHEA-COMP:14737"/>
        <dbReference type="Rhea" id="RHEA-COMP:14739"/>
        <dbReference type="ChEBI" id="CHEBI:29917"/>
        <dbReference type="ChEBI" id="CHEBI:35235"/>
        <dbReference type="ChEBI" id="CHEBI:57972"/>
        <dbReference type="ChEBI" id="CHEBI:64428"/>
        <dbReference type="EC" id="2.8.1.7"/>
    </reaction>
</comment>
<evidence type="ECO:0000256" key="3">
    <source>
        <dbReference type="ARBA" id="ARBA00012239"/>
    </source>
</evidence>
<dbReference type="PANTHER" id="PTHR43586">
    <property type="entry name" value="CYSTEINE DESULFURASE"/>
    <property type="match status" value="1"/>
</dbReference>
<dbReference type="PANTHER" id="PTHR43586:SF4">
    <property type="entry name" value="ISOPENICILLIN N EPIMERASE"/>
    <property type="match status" value="1"/>
</dbReference>
<dbReference type="RefSeq" id="WP_150457858.1">
    <property type="nucleotide sequence ID" value="NZ_VYKK01000009.1"/>
</dbReference>
<evidence type="ECO:0000256" key="5">
    <source>
        <dbReference type="ARBA" id="ARBA00050776"/>
    </source>
</evidence>
<dbReference type="InterPro" id="IPR016454">
    <property type="entry name" value="Cysteine_dSase"/>
</dbReference>
<accession>A0A5J5GAS5</accession>
<dbReference type="EMBL" id="VYKK01000009">
    <property type="protein sequence ID" value="KAA9005138.1"/>
    <property type="molecule type" value="Genomic_DNA"/>
</dbReference>
<evidence type="ECO:0000259" key="7">
    <source>
        <dbReference type="Pfam" id="PF00266"/>
    </source>
</evidence>
<dbReference type="AlphaFoldDB" id="A0A5J5GAS5"/>
<evidence type="ECO:0000256" key="1">
    <source>
        <dbReference type="ARBA" id="ARBA00001933"/>
    </source>
</evidence>
<dbReference type="SUPFAM" id="SSF53383">
    <property type="entry name" value="PLP-dependent transferases"/>
    <property type="match status" value="1"/>
</dbReference>
<dbReference type="PIRSF" id="PIRSF005572">
    <property type="entry name" value="NifS"/>
    <property type="match status" value="1"/>
</dbReference>
<keyword evidence="8" id="KW-0032">Aminotransferase</keyword>
<dbReference type="GO" id="GO:0008483">
    <property type="term" value="F:transaminase activity"/>
    <property type="evidence" value="ECO:0007669"/>
    <property type="project" value="UniProtKB-KW"/>
</dbReference>
<protein>
    <recommendedName>
        <fullName evidence="3">cysteine desulfurase</fullName>
        <ecNumber evidence="3">2.8.1.7</ecNumber>
    </recommendedName>
</protein>
<gene>
    <name evidence="8" type="ORF">F4V43_08690</name>
</gene>
<evidence type="ECO:0000313" key="9">
    <source>
        <dbReference type="Proteomes" id="UP000367750"/>
    </source>
</evidence>
<dbReference type="InterPro" id="IPR015422">
    <property type="entry name" value="PyrdxlP-dep_Trfase_small"/>
</dbReference>